<dbReference type="EMBL" id="QVIG01000001">
    <property type="protein sequence ID" value="RGD61441.1"/>
    <property type="molecule type" value="Genomic_DNA"/>
</dbReference>
<organism evidence="3 4">
    <name type="scientific">Kitasatospora xanthocidica</name>
    <dbReference type="NCBI Taxonomy" id="83382"/>
    <lineage>
        <taxon>Bacteria</taxon>
        <taxon>Bacillati</taxon>
        <taxon>Actinomycetota</taxon>
        <taxon>Actinomycetes</taxon>
        <taxon>Kitasatosporales</taxon>
        <taxon>Streptomycetaceae</taxon>
        <taxon>Kitasatospora</taxon>
    </lineage>
</organism>
<comment type="caution">
    <text evidence="3">The sequence shown here is derived from an EMBL/GenBank/DDBJ whole genome shotgun (WGS) entry which is preliminary data.</text>
</comment>
<evidence type="ECO:0000256" key="2">
    <source>
        <dbReference type="SAM" id="Phobius"/>
    </source>
</evidence>
<proteinExistence type="predicted"/>
<evidence type="ECO:0000313" key="3">
    <source>
        <dbReference type="EMBL" id="RGD61441.1"/>
    </source>
</evidence>
<feature type="region of interest" description="Disordered" evidence="1">
    <location>
        <begin position="1"/>
        <end position="20"/>
    </location>
</feature>
<keyword evidence="2" id="KW-1133">Transmembrane helix</keyword>
<feature type="transmembrane region" description="Helical" evidence="2">
    <location>
        <begin position="45"/>
        <end position="67"/>
    </location>
</feature>
<keyword evidence="2" id="KW-0472">Membrane</keyword>
<accession>A0A373A060</accession>
<sequence length="234" mass="24672">MQSDDTTASESDQGSEEPSGLRAIWANTLEPVAPLPWYRRVPRSAVIAGAVVVVLFTAVTVAAVTGFGAPTRHRIVLADRIGDQVRLPDDDSVLTLRADYERQMTALRPYRELTVAGYGAAGSTETTLTVIGLTGSFPDVRRELDKYFGTETQTAGAPSDDPVVVGRQDYPAGPLGGALDCAVIESPAASLATCAWADGNTVGIVVDETGAGKPGELARRTLDIRAAVEVEEKD</sequence>
<dbReference type="Proteomes" id="UP000263377">
    <property type="component" value="Unassembled WGS sequence"/>
</dbReference>
<protein>
    <submittedName>
        <fullName evidence="3">Uncharacterized protein</fullName>
    </submittedName>
</protein>
<dbReference type="AlphaFoldDB" id="A0A373A060"/>
<name>A0A373A060_9ACTN</name>
<dbReference type="RefSeq" id="WP_117489597.1">
    <property type="nucleotide sequence ID" value="NZ_QVIG01000001.1"/>
</dbReference>
<feature type="compositionally biased region" description="Polar residues" evidence="1">
    <location>
        <begin position="1"/>
        <end position="12"/>
    </location>
</feature>
<keyword evidence="2" id="KW-0812">Transmembrane</keyword>
<reference evidence="3 4" key="1">
    <citation type="submission" date="2018-08" db="EMBL/GenBank/DDBJ databases">
        <title>Diversity &amp; Physiological Properties of Lignin-Decomposing Actinobacteria from Soil.</title>
        <authorList>
            <person name="Roh S.G."/>
            <person name="Kim S.B."/>
        </authorList>
    </citation>
    <scope>NUCLEOTIDE SEQUENCE [LARGE SCALE GENOMIC DNA]</scope>
    <source>
        <strain evidence="3 4">MMS17-GH009</strain>
    </source>
</reference>
<gene>
    <name evidence="3" type="ORF">DR950_30055</name>
</gene>
<evidence type="ECO:0000313" key="4">
    <source>
        <dbReference type="Proteomes" id="UP000263377"/>
    </source>
</evidence>
<keyword evidence="4" id="KW-1185">Reference proteome</keyword>
<evidence type="ECO:0000256" key="1">
    <source>
        <dbReference type="SAM" id="MobiDB-lite"/>
    </source>
</evidence>